<dbReference type="PRINTS" id="PR00420">
    <property type="entry name" value="RNGMNOXGNASE"/>
</dbReference>
<protein>
    <recommendedName>
        <fullName evidence="4">FAD-binding domain-containing protein</fullName>
    </recommendedName>
</protein>
<dbReference type="InterPro" id="IPR002938">
    <property type="entry name" value="FAD-bd"/>
</dbReference>
<dbReference type="SUPFAM" id="SSF51905">
    <property type="entry name" value="FAD/NAD(P)-binding domain"/>
    <property type="match status" value="1"/>
</dbReference>
<proteinExistence type="predicted"/>
<dbReference type="Proteomes" id="UP000053820">
    <property type="component" value="Unassembled WGS sequence"/>
</dbReference>
<dbReference type="PANTHER" id="PTHR46720:SF3">
    <property type="entry name" value="FAD-BINDING DOMAIN-CONTAINING PROTEIN-RELATED"/>
    <property type="match status" value="1"/>
</dbReference>
<accession>A0A0C9WC28</accession>
<name>A0A0C9WC28_9AGAM</name>
<dbReference type="HOGENOM" id="CLU_009665_6_3_1"/>
<dbReference type="GO" id="GO:0044550">
    <property type="term" value="P:secondary metabolite biosynthetic process"/>
    <property type="evidence" value="ECO:0007669"/>
    <property type="project" value="TreeGrafter"/>
</dbReference>
<dbReference type="Pfam" id="PF01494">
    <property type="entry name" value="FAD_binding_3"/>
    <property type="match status" value="1"/>
</dbReference>
<evidence type="ECO:0000256" key="3">
    <source>
        <dbReference type="ARBA" id="ARBA00023002"/>
    </source>
</evidence>
<evidence type="ECO:0000259" key="4">
    <source>
        <dbReference type="Pfam" id="PF01494"/>
    </source>
</evidence>
<dbReference type="Gene3D" id="3.50.50.60">
    <property type="entry name" value="FAD/NAD(P)-binding domain"/>
    <property type="match status" value="1"/>
</dbReference>
<dbReference type="InterPro" id="IPR036188">
    <property type="entry name" value="FAD/NAD-bd_sf"/>
</dbReference>
<reference evidence="5 6" key="1">
    <citation type="submission" date="2014-04" db="EMBL/GenBank/DDBJ databases">
        <title>Evolutionary Origins and Diversification of the Mycorrhizal Mutualists.</title>
        <authorList>
            <consortium name="DOE Joint Genome Institute"/>
            <consortium name="Mycorrhizal Genomics Consortium"/>
            <person name="Kohler A."/>
            <person name="Kuo A."/>
            <person name="Nagy L.G."/>
            <person name="Floudas D."/>
            <person name="Copeland A."/>
            <person name="Barry K.W."/>
            <person name="Cichocki N."/>
            <person name="Veneault-Fourrey C."/>
            <person name="LaButti K."/>
            <person name="Lindquist E.A."/>
            <person name="Lipzen A."/>
            <person name="Lundell T."/>
            <person name="Morin E."/>
            <person name="Murat C."/>
            <person name="Riley R."/>
            <person name="Ohm R."/>
            <person name="Sun H."/>
            <person name="Tunlid A."/>
            <person name="Henrissat B."/>
            <person name="Grigoriev I.V."/>
            <person name="Hibbett D.S."/>
            <person name="Martin F."/>
        </authorList>
    </citation>
    <scope>NUCLEOTIDE SEQUENCE [LARGE SCALE GENOMIC DNA]</scope>
    <source>
        <strain evidence="5 6">MD-312</strain>
    </source>
</reference>
<evidence type="ECO:0000313" key="6">
    <source>
        <dbReference type="Proteomes" id="UP000053820"/>
    </source>
</evidence>
<dbReference type="OrthoDB" id="417877at2759"/>
<evidence type="ECO:0000256" key="1">
    <source>
        <dbReference type="ARBA" id="ARBA00022630"/>
    </source>
</evidence>
<sequence length="444" mass="49398">MSSSAEREKFRVAICGGGIGGLTLAVVLGNSNCSVDLYESESEITTVGAGISLFARATEIMQELGLLDELSDLATQPPQPNTGPRFRKADQTVDNVWFQKIFIAGPLHLHRRDLIDVLLRHIPPTTRVHLNKKMTSWFQDASGSIHMQFADASSSEADVLVGADGIRSVTRRCMYRAMAKKSEDESSDIPSPLRRYVDPLWTGILAYRSLIPMEKLKGIQPDAAGAKVITYHLVTYPVARGQFLNVVIFCHVPDAFDTAFPYPGRWVADVEAEEVAEIVKRFAHWEPEVQTVLQAVERPSRWALHIVRKLPHFVSGSTAILGDAAHAMEPHFGAGAAQAIEDAFILGRLLSHNLTSKSNIEAALRVYETIRLPFAQDVVQASQNVGRLLTFKSPANDGTYLPHQTVNELDGIRHMIEDEWEWQNSKGSVLEWERAERKLRELLS</sequence>
<dbReference type="InterPro" id="IPR051104">
    <property type="entry name" value="FAD_monoxygenase"/>
</dbReference>
<dbReference type="PANTHER" id="PTHR46720">
    <property type="entry name" value="HYDROXYLASE, PUTATIVE (AFU_ORTHOLOGUE AFUA_3G01460)-RELATED"/>
    <property type="match status" value="1"/>
</dbReference>
<keyword evidence="1" id="KW-0285">Flavoprotein</keyword>
<dbReference type="GO" id="GO:0016491">
    <property type="term" value="F:oxidoreductase activity"/>
    <property type="evidence" value="ECO:0007669"/>
    <property type="project" value="UniProtKB-KW"/>
</dbReference>
<dbReference type="AlphaFoldDB" id="A0A0C9WC28"/>
<gene>
    <name evidence="5" type="ORF">HYDPIDRAFT_176864</name>
</gene>
<organism evidence="5 6">
    <name type="scientific">Hydnomerulius pinastri MD-312</name>
    <dbReference type="NCBI Taxonomy" id="994086"/>
    <lineage>
        <taxon>Eukaryota</taxon>
        <taxon>Fungi</taxon>
        <taxon>Dikarya</taxon>
        <taxon>Basidiomycota</taxon>
        <taxon>Agaricomycotina</taxon>
        <taxon>Agaricomycetes</taxon>
        <taxon>Agaricomycetidae</taxon>
        <taxon>Boletales</taxon>
        <taxon>Boletales incertae sedis</taxon>
        <taxon>Leucogyrophana</taxon>
    </lineage>
</organism>
<keyword evidence="3" id="KW-0560">Oxidoreductase</keyword>
<dbReference type="SUPFAM" id="SSF54373">
    <property type="entry name" value="FAD-linked reductases, C-terminal domain"/>
    <property type="match status" value="1"/>
</dbReference>
<feature type="domain" description="FAD-binding" evidence="4">
    <location>
        <begin position="11"/>
        <end position="382"/>
    </location>
</feature>
<evidence type="ECO:0000256" key="2">
    <source>
        <dbReference type="ARBA" id="ARBA00022827"/>
    </source>
</evidence>
<dbReference type="EMBL" id="KN839860">
    <property type="protein sequence ID" value="KIJ61691.1"/>
    <property type="molecule type" value="Genomic_DNA"/>
</dbReference>
<keyword evidence="6" id="KW-1185">Reference proteome</keyword>
<keyword evidence="2" id="KW-0274">FAD</keyword>
<evidence type="ECO:0000313" key="5">
    <source>
        <dbReference type="EMBL" id="KIJ61691.1"/>
    </source>
</evidence>
<dbReference type="GO" id="GO:0071949">
    <property type="term" value="F:FAD binding"/>
    <property type="evidence" value="ECO:0007669"/>
    <property type="project" value="InterPro"/>
</dbReference>